<evidence type="ECO:0000313" key="2">
    <source>
        <dbReference type="EMBL" id="MPC19682.1"/>
    </source>
</evidence>
<protein>
    <submittedName>
        <fullName evidence="2">Uncharacterized protein</fullName>
    </submittedName>
</protein>
<feature type="compositionally biased region" description="Polar residues" evidence="1">
    <location>
        <begin position="1"/>
        <end position="11"/>
    </location>
</feature>
<proteinExistence type="predicted"/>
<feature type="region of interest" description="Disordered" evidence="1">
    <location>
        <begin position="1"/>
        <end position="42"/>
    </location>
</feature>
<name>A0A5B7DE37_PORTR</name>
<dbReference type="AlphaFoldDB" id="A0A5B7DE37"/>
<accession>A0A5B7DE37</accession>
<gene>
    <name evidence="2" type="ORF">E2C01_012607</name>
</gene>
<reference evidence="2 3" key="1">
    <citation type="submission" date="2019-05" db="EMBL/GenBank/DDBJ databases">
        <title>Another draft genome of Portunus trituberculatus and its Hox gene families provides insights of decapod evolution.</title>
        <authorList>
            <person name="Jeong J.-H."/>
            <person name="Song I."/>
            <person name="Kim S."/>
            <person name="Choi T."/>
            <person name="Kim D."/>
            <person name="Ryu S."/>
            <person name="Kim W."/>
        </authorList>
    </citation>
    <scope>NUCLEOTIDE SEQUENCE [LARGE SCALE GENOMIC DNA]</scope>
    <source>
        <tissue evidence="2">Muscle</tissue>
    </source>
</reference>
<evidence type="ECO:0000313" key="3">
    <source>
        <dbReference type="Proteomes" id="UP000324222"/>
    </source>
</evidence>
<dbReference type="EMBL" id="VSRR010000792">
    <property type="protein sequence ID" value="MPC19682.1"/>
    <property type="molecule type" value="Genomic_DNA"/>
</dbReference>
<keyword evidence="3" id="KW-1185">Reference proteome</keyword>
<sequence length="93" mass="10695">MQRNDTLTVRASSRLRSEDYDKEQSLSELSLDATESRTEGDTTKSAVLTLILALTVPQHMHHFMSLFAQRTPQMTQMMQEHQGYFCQFISLVV</sequence>
<comment type="caution">
    <text evidence="2">The sequence shown here is derived from an EMBL/GenBank/DDBJ whole genome shotgun (WGS) entry which is preliminary data.</text>
</comment>
<evidence type="ECO:0000256" key="1">
    <source>
        <dbReference type="SAM" id="MobiDB-lite"/>
    </source>
</evidence>
<organism evidence="2 3">
    <name type="scientific">Portunus trituberculatus</name>
    <name type="common">Swimming crab</name>
    <name type="synonym">Neptunus trituberculatus</name>
    <dbReference type="NCBI Taxonomy" id="210409"/>
    <lineage>
        <taxon>Eukaryota</taxon>
        <taxon>Metazoa</taxon>
        <taxon>Ecdysozoa</taxon>
        <taxon>Arthropoda</taxon>
        <taxon>Crustacea</taxon>
        <taxon>Multicrustacea</taxon>
        <taxon>Malacostraca</taxon>
        <taxon>Eumalacostraca</taxon>
        <taxon>Eucarida</taxon>
        <taxon>Decapoda</taxon>
        <taxon>Pleocyemata</taxon>
        <taxon>Brachyura</taxon>
        <taxon>Eubrachyura</taxon>
        <taxon>Portunoidea</taxon>
        <taxon>Portunidae</taxon>
        <taxon>Portuninae</taxon>
        <taxon>Portunus</taxon>
    </lineage>
</organism>
<feature type="compositionally biased region" description="Basic and acidic residues" evidence="1">
    <location>
        <begin position="15"/>
        <end position="25"/>
    </location>
</feature>
<dbReference type="Proteomes" id="UP000324222">
    <property type="component" value="Unassembled WGS sequence"/>
</dbReference>